<gene>
    <name evidence="1" type="ORF">EVAR_44756_1</name>
</gene>
<keyword evidence="2" id="KW-1185">Reference proteome</keyword>
<sequence length="82" mass="9216">MCVSPSGRDSRANEECLVFAKLPKIICENHTLAEYRWFSPVSESSGGSILPPSPHSHLHQPTLPSINIISQSKRLATHWWLH</sequence>
<comment type="caution">
    <text evidence="1">The sequence shown here is derived from an EMBL/GenBank/DDBJ whole genome shotgun (WGS) entry which is preliminary data.</text>
</comment>
<accession>A0A4C1XF70</accession>
<protein>
    <submittedName>
        <fullName evidence="1">Uncharacterized protein</fullName>
    </submittedName>
</protein>
<dbReference type="Proteomes" id="UP000299102">
    <property type="component" value="Unassembled WGS sequence"/>
</dbReference>
<organism evidence="1 2">
    <name type="scientific">Eumeta variegata</name>
    <name type="common">Bagworm moth</name>
    <name type="synonym">Eumeta japonica</name>
    <dbReference type="NCBI Taxonomy" id="151549"/>
    <lineage>
        <taxon>Eukaryota</taxon>
        <taxon>Metazoa</taxon>
        <taxon>Ecdysozoa</taxon>
        <taxon>Arthropoda</taxon>
        <taxon>Hexapoda</taxon>
        <taxon>Insecta</taxon>
        <taxon>Pterygota</taxon>
        <taxon>Neoptera</taxon>
        <taxon>Endopterygota</taxon>
        <taxon>Lepidoptera</taxon>
        <taxon>Glossata</taxon>
        <taxon>Ditrysia</taxon>
        <taxon>Tineoidea</taxon>
        <taxon>Psychidae</taxon>
        <taxon>Oiketicinae</taxon>
        <taxon>Eumeta</taxon>
    </lineage>
</organism>
<evidence type="ECO:0000313" key="2">
    <source>
        <dbReference type="Proteomes" id="UP000299102"/>
    </source>
</evidence>
<evidence type="ECO:0000313" key="1">
    <source>
        <dbReference type="EMBL" id="GBP62516.1"/>
    </source>
</evidence>
<proteinExistence type="predicted"/>
<dbReference type="EMBL" id="BGZK01000842">
    <property type="protein sequence ID" value="GBP62516.1"/>
    <property type="molecule type" value="Genomic_DNA"/>
</dbReference>
<reference evidence="1 2" key="1">
    <citation type="journal article" date="2019" name="Commun. Biol.">
        <title>The bagworm genome reveals a unique fibroin gene that provides high tensile strength.</title>
        <authorList>
            <person name="Kono N."/>
            <person name="Nakamura H."/>
            <person name="Ohtoshi R."/>
            <person name="Tomita M."/>
            <person name="Numata K."/>
            <person name="Arakawa K."/>
        </authorList>
    </citation>
    <scope>NUCLEOTIDE SEQUENCE [LARGE SCALE GENOMIC DNA]</scope>
</reference>
<dbReference type="AlphaFoldDB" id="A0A4C1XF70"/>
<name>A0A4C1XF70_EUMVA</name>